<name>A0A6A6EST3_9PEZI</name>
<organism evidence="2 3">
    <name type="scientific">Zopfia rhizophila CBS 207.26</name>
    <dbReference type="NCBI Taxonomy" id="1314779"/>
    <lineage>
        <taxon>Eukaryota</taxon>
        <taxon>Fungi</taxon>
        <taxon>Dikarya</taxon>
        <taxon>Ascomycota</taxon>
        <taxon>Pezizomycotina</taxon>
        <taxon>Dothideomycetes</taxon>
        <taxon>Dothideomycetes incertae sedis</taxon>
        <taxon>Zopfiaceae</taxon>
        <taxon>Zopfia</taxon>
    </lineage>
</organism>
<accession>A0A6A6EST3</accession>
<feature type="compositionally biased region" description="Basic and acidic residues" evidence="1">
    <location>
        <begin position="119"/>
        <end position="128"/>
    </location>
</feature>
<dbReference type="EMBL" id="ML994612">
    <property type="protein sequence ID" value="KAF2194245.1"/>
    <property type="molecule type" value="Genomic_DNA"/>
</dbReference>
<gene>
    <name evidence="2" type="ORF">K469DRAFT_709757</name>
</gene>
<evidence type="ECO:0000313" key="2">
    <source>
        <dbReference type="EMBL" id="KAF2194245.1"/>
    </source>
</evidence>
<proteinExistence type="predicted"/>
<feature type="compositionally biased region" description="Basic residues" evidence="1">
    <location>
        <begin position="183"/>
        <end position="194"/>
    </location>
</feature>
<dbReference type="Proteomes" id="UP000800200">
    <property type="component" value="Unassembled WGS sequence"/>
</dbReference>
<reference evidence="2" key="1">
    <citation type="journal article" date="2020" name="Stud. Mycol.">
        <title>101 Dothideomycetes genomes: a test case for predicting lifestyles and emergence of pathogens.</title>
        <authorList>
            <person name="Haridas S."/>
            <person name="Albert R."/>
            <person name="Binder M."/>
            <person name="Bloem J."/>
            <person name="Labutti K."/>
            <person name="Salamov A."/>
            <person name="Andreopoulos B."/>
            <person name="Baker S."/>
            <person name="Barry K."/>
            <person name="Bills G."/>
            <person name="Bluhm B."/>
            <person name="Cannon C."/>
            <person name="Castanera R."/>
            <person name="Culley D."/>
            <person name="Daum C."/>
            <person name="Ezra D."/>
            <person name="Gonzalez J."/>
            <person name="Henrissat B."/>
            <person name="Kuo A."/>
            <person name="Liang C."/>
            <person name="Lipzen A."/>
            <person name="Lutzoni F."/>
            <person name="Magnuson J."/>
            <person name="Mondo S."/>
            <person name="Nolan M."/>
            <person name="Ohm R."/>
            <person name="Pangilinan J."/>
            <person name="Park H.-J."/>
            <person name="Ramirez L."/>
            <person name="Alfaro M."/>
            <person name="Sun H."/>
            <person name="Tritt A."/>
            <person name="Yoshinaga Y."/>
            <person name="Zwiers L.-H."/>
            <person name="Turgeon B."/>
            <person name="Goodwin S."/>
            <person name="Spatafora J."/>
            <person name="Crous P."/>
            <person name="Grigoriev I."/>
        </authorList>
    </citation>
    <scope>NUCLEOTIDE SEQUENCE</scope>
    <source>
        <strain evidence="2">CBS 207.26</strain>
    </source>
</reference>
<sequence length="194" mass="22409">MVPYRLNGLRELLCSEEGMTNKAAWEEFEVLEKADEVRVKDQELKNDWKVMGKVLDGMEKQIRSQGESEELPENIMEQMGKFPELEFRFRELNGRKRMLALPLFPRRIASILPIQAKREGDKMDEGTTQKRGKRSSWRSTVLNEPTEERGSTNQSSNRADTRSESDPVWVARGVPTRSNSKTYSRKGKKGGPRY</sequence>
<keyword evidence="3" id="KW-1185">Reference proteome</keyword>
<protein>
    <submittedName>
        <fullName evidence="2">Uncharacterized protein</fullName>
    </submittedName>
</protein>
<evidence type="ECO:0000313" key="3">
    <source>
        <dbReference type="Proteomes" id="UP000800200"/>
    </source>
</evidence>
<dbReference type="AlphaFoldDB" id="A0A6A6EST3"/>
<evidence type="ECO:0000256" key="1">
    <source>
        <dbReference type="SAM" id="MobiDB-lite"/>
    </source>
</evidence>
<feature type="region of interest" description="Disordered" evidence="1">
    <location>
        <begin position="119"/>
        <end position="194"/>
    </location>
</feature>